<keyword evidence="1" id="KW-0175">Coiled coil</keyword>
<evidence type="ECO:0000313" key="4">
    <source>
        <dbReference type="Proteomes" id="UP000317650"/>
    </source>
</evidence>
<feature type="region of interest" description="Disordered" evidence="2">
    <location>
        <begin position="50"/>
        <end position="95"/>
    </location>
</feature>
<protein>
    <submittedName>
        <fullName evidence="3">Uncharacterized protein</fullName>
    </submittedName>
</protein>
<keyword evidence="4" id="KW-1185">Reference proteome</keyword>
<accession>A0A4S8J0P8</accession>
<evidence type="ECO:0000256" key="2">
    <source>
        <dbReference type="SAM" id="MobiDB-lite"/>
    </source>
</evidence>
<gene>
    <name evidence="3" type="ORF">C4D60_Mb10t18970</name>
</gene>
<reference evidence="3 4" key="1">
    <citation type="journal article" date="2019" name="Nat. Plants">
        <title>Genome sequencing of Musa balbisiana reveals subgenome evolution and function divergence in polyploid bananas.</title>
        <authorList>
            <person name="Yao X."/>
        </authorList>
    </citation>
    <scope>NUCLEOTIDE SEQUENCE [LARGE SCALE GENOMIC DNA]</scope>
    <source>
        <strain evidence="4">cv. DH-PKW</strain>
        <tissue evidence="3">Leaves</tissue>
    </source>
</reference>
<comment type="caution">
    <text evidence="3">The sequence shown here is derived from an EMBL/GenBank/DDBJ whole genome shotgun (WGS) entry which is preliminary data.</text>
</comment>
<feature type="region of interest" description="Disordered" evidence="2">
    <location>
        <begin position="277"/>
        <end position="310"/>
    </location>
</feature>
<sequence>MVNLRSMRMGRASSVSSLRPPTESRIGSKDAPVEVEASWPRKKVKVCVTKGSDAATAQSGGVTTEPADHVGSSLGRGEAGPSREGAGKAPREPSIRELCRLPVGTKDEPFQVHAMGDLPEGEAFDPLVARWGAYPAGQHYAMVLMDRVRDAGRVIGNLSNHNTELRRQIKEIRARVAPKAVTAAEQCASDLEAEATHLKSELKVAEEENKELQVHLRVTRAEVRLAKGETLALNQKLDEARAETCTTSKVLAVEICQWPEKDKKLIEAYKKSPGFELGLTRTGQASSDTGDGSVGAPLGDDKPRSLNNRQ</sequence>
<evidence type="ECO:0000256" key="1">
    <source>
        <dbReference type="SAM" id="Coils"/>
    </source>
</evidence>
<proteinExistence type="predicted"/>
<dbReference type="Proteomes" id="UP000317650">
    <property type="component" value="Chromosome 10"/>
</dbReference>
<feature type="coiled-coil region" evidence="1">
    <location>
        <begin position="155"/>
        <end position="243"/>
    </location>
</feature>
<dbReference type="EMBL" id="PYDT01000008">
    <property type="protein sequence ID" value="THU53872.1"/>
    <property type="molecule type" value="Genomic_DNA"/>
</dbReference>
<evidence type="ECO:0000313" key="3">
    <source>
        <dbReference type="EMBL" id="THU53872.1"/>
    </source>
</evidence>
<feature type="compositionally biased region" description="Basic and acidic residues" evidence="2">
    <location>
        <begin position="85"/>
        <end position="95"/>
    </location>
</feature>
<dbReference type="AlphaFoldDB" id="A0A4S8J0P8"/>
<organism evidence="3 4">
    <name type="scientific">Musa balbisiana</name>
    <name type="common">Banana</name>
    <dbReference type="NCBI Taxonomy" id="52838"/>
    <lineage>
        <taxon>Eukaryota</taxon>
        <taxon>Viridiplantae</taxon>
        <taxon>Streptophyta</taxon>
        <taxon>Embryophyta</taxon>
        <taxon>Tracheophyta</taxon>
        <taxon>Spermatophyta</taxon>
        <taxon>Magnoliopsida</taxon>
        <taxon>Liliopsida</taxon>
        <taxon>Zingiberales</taxon>
        <taxon>Musaceae</taxon>
        <taxon>Musa</taxon>
    </lineage>
</organism>
<feature type="compositionally biased region" description="Polar residues" evidence="2">
    <location>
        <begin position="281"/>
        <end position="290"/>
    </location>
</feature>
<name>A0A4S8J0P8_MUSBA</name>
<feature type="region of interest" description="Disordered" evidence="2">
    <location>
        <begin position="1"/>
        <end position="36"/>
    </location>
</feature>